<accession>D7CKU3</accession>
<name>D7CKU3_SYNLT</name>
<dbReference type="AlphaFoldDB" id="D7CKU3"/>
<dbReference type="Pfam" id="PF15781">
    <property type="entry name" value="ParE-like_toxin"/>
    <property type="match status" value="1"/>
</dbReference>
<dbReference type="eggNOG" id="COG2026">
    <property type="taxonomic scope" value="Bacteria"/>
</dbReference>
<proteinExistence type="predicted"/>
<dbReference type="OrthoDB" id="82378at2"/>
<evidence type="ECO:0000313" key="2">
    <source>
        <dbReference type="Proteomes" id="UP000000378"/>
    </source>
</evidence>
<reference evidence="2" key="1">
    <citation type="journal article" date="2010" name="Stand. Genomic Sci.">
        <title>Complete genome sequence of Syntrophothermus lipocalidus type strain (TGB-C1T).</title>
        <authorList>
            <consortium name="US DOE Joint Genome Institute (JGI-PGF)"/>
            <person name="Djao O."/>
            <person name="Zhang X."/>
            <person name="Lucas S."/>
            <person name="Lapidus A."/>
            <person name="Glavina Del Rio T."/>
            <person name="Nolan M."/>
            <person name="Tice H."/>
            <person name="Cheng J."/>
            <person name="Han C."/>
            <person name="Tapia R."/>
            <person name="Goodwin L."/>
            <person name="Pitluck S."/>
            <person name="Liolios K."/>
            <person name="Ivanova N."/>
            <person name="Mavromatis K."/>
            <person name="Mikhailova N."/>
            <person name="Ovchinnikova G."/>
            <person name="Pati A."/>
            <person name="Brambilla E."/>
            <person name="Chen A."/>
            <person name="Palaniappan K."/>
            <person name="Land M."/>
            <person name="Hauser L."/>
            <person name="Chang Y."/>
            <person name="Jeffries C."/>
            <person name="Rohde M."/>
            <person name="Sikorski J."/>
            <person name="Spring S."/>
            <person name="Goker M."/>
            <person name="Detter J."/>
            <person name="Woyke T."/>
            <person name="Bristow J."/>
            <person name="Eisen J."/>
            <person name="Markowitz V."/>
            <person name="Hugenholtz P."/>
            <person name="Kyrpides N."/>
            <person name="Klenk H."/>
        </authorList>
    </citation>
    <scope>NUCLEOTIDE SEQUENCE [LARGE SCALE GENOMIC DNA]</scope>
    <source>
        <strain evidence="2">DSM 12680 / TGB-C1</strain>
    </source>
</reference>
<dbReference type="KEGG" id="slp:Slip_0544"/>
<dbReference type="STRING" id="643648.Slip_0544"/>
<dbReference type="InterPro" id="IPR035093">
    <property type="entry name" value="RelE/ParE_toxin_dom_sf"/>
</dbReference>
<dbReference type="Proteomes" id="UP000000378">
    <property type="component" value="Chromosome"/>
</dbReference>
<dbReference type="InterPro" id="IPR031552">
    <property type="entry name" value="ParE-like_toxin"/>
</dbReference>
<gene>
    <name evidence="1" type="ordered locus">Slip_0544</name>
</gene>
<dbReference type="Gene3D" id="3.30.2310.20">
    <property type="entry name" value="RelE-like"/>
    <property type="match status" value="1"/>
</dbReference>
<dbReference type="EMBL" id="CP002048">
    <property type="protein sequence ID" value="ADI01328.1"/>
    <property type="molecule type" value="Genomic_DNA"/>
</dbReference>
<reference evidence="1 2" key="2">
    <citation type="journal article" date="2010" name="Stand. Genomic Sci.">
        <title>Complete genome sequence of Syntrophothermus lipocalidus type strain (TGB-C1).</title>
        <authorList>
            <person name="Djao O.D."/>
            <person name="Zhang X."/>
            <person name="Lucas S."/>
            <person name="Lapidus A."/>
            <person name="Del Rio T.G."/>
            <person name="Nolan M."/>
            <person name="Tice H."/>
            <person name="Cheng J.F."/>
            <person name="Han C."/>
            <person name="Tapia R."/>
            <person name="Goodwin L."/>
            <person name="Pitluck S."/>
            <person name="Liolios K."/>
            <person name="Ivanova N."/>
            <person name="Mavromatis K."/>
            <person name="Mikhailova N."/>
            <person name="Ovchinnikova G."/>
            <person name="Pati A."/>
            <person name="Brambilla E."/>
            <person name="Chen A."/>
            <person name="Palaniappan K."/>
            <person name="Land M."/>
            <person name="Hauser L."/>
            <person name="Chang Y.J."/>
            <person name="Jeffries C.D."/>
            <person name="Rohde M."/>
            <person name="Sikorski J."/>
            <person name="Spring S."/>
            <person name="Goker M."/>
            <person name="Detter J.C."/>
            <person name="Woyke T."/>
            <person name="Bristow J."/>
            <person name="Eisen J.A."/>
            <person name="Markowitz V."/>
            <person name="Hugenholtz P."/>
            <person name="Kyrpides N.C."/>
            <person name="Klenk H.P."/>
        </authorList>
    </citation>
    <scope>NUCLEOTIDE SEQUENCE [LARGE SCALE GENOMIC DNA]</scope>
    <source>
        <strain evidence="2">DSM 12680 / TGB-C1</strain>
    </source>
</reference>
<evidence type="ECO:0000313" key="1">
    <source>
        <dbReference type="EMBL" id="ADI01328.1"/>
    </source>
</evidence>
<dbReference type="HOGENOM" id="CLU_157820_1_0_9"/>
<organism evidence="1 2">
    <name type="scientific">Syntrophothermus lipocalidus (strain DSM 12680 / TGB-C1)</name>
    <dbReference type="NCBI Taxonomy" id="643648"/>
    <lineage>
        <taxon>Bacteria</taxon>
        <taxon>Bacillati</taxon>
        <taxon>Bacillota</taxon>
        <taxon>Clostridia</taxon>
        <taxon>Eubacteriales</taxon>
        <taxon>Syntrophomonadaceae</taxon>
        <taxon>Syntrophothermus</taxon>
    </lineage>
</organism>
<keyword evidence="2" id="KW-1185">Reference proteome</keyword>
<dbReference type="RefSeq" id="WP_013174730.1">
    <property type="nucleotide sequence ID" value="NC_014220.1"/>
</dbReference>
<sequence>MHELVILPPAARYLKKIKEKPLKMAFQKAVNEILQNPHLGNAKTGDLSGVYCYDIYYNKTNYELAYTIVKKNTNTVVVIILAGTRQNLYEELKRYMKKL</sequence>
<dbReference type="SUPFAM" id="SSF143011">
    <property type="entry name" value="RelE-like"/>
    <property type="match status" value="1"/>
</dbReference>
<protein>
    <submittedName>
        <fullName evidence="1">Addiction module toxin, RelE/StbE family</fullName>
    </submittedName>
</protein>